<dbReference type="PANTHER" id="PTHR11547">
    <property type="entry name" value="ARGININE OR CREATINE KINASE"/>
    <property type="match status" value="1"/>
</dbReference>
<dbReference type="Pfam" id="PF00217">
    <property type="entry name" value="ATP-gua_Ptrans"/>
    <property type="match status" value="1"/>
</dbReference>
<feature type="binding site" evidence="9">
    <location>
        <position position="213"/>
    </location>
    <ligand>
        <name>ATP</name>
        <dbReference type="ChEBI" id="CHEBI:30616"/>
    </ligand>
</feature>
<keyword evidence="14" id="KW-1185">Reference proteome</keyword>
<evidence type="ECO:0000256" key="8">
    <source>
        <dbReference type="PROSITE-ProRule" id="PRU00842"/>
    </source>
</evidence>
<comment type="similarity">
    <text evidence="1 8 10">Belongs to the ATP:guanido phosphotransferase family.</text>
</comment>
<evidence type="ECO:0000256" key="1">
    <source>
        <dbReference type="ARBA" id="ARBA00006798"/>
    </source>
</evidence>
<proteinExistence type="inferred from homology"/>
<dbReference type="InterPro" id="IPR000749">
    <property type="entry name" value="ATP-guanido_PTrfase"/>
</dbReference>
<dbReference type="GO" id="GO:0005615">
    <property type="term" value="C:extracellular space"/>
    <property type="evidence" value="ECO:0007669"/>
    <property type="project" value="TreeGrafter"/>
</dbReference>
<evidence type="ECO:0000313" key="13">
    <source>
        <dbReference type="EnsemblMetazoa" id="XP_022664326"/>
    </source>
</evidence>
<keyword evidence="4 9" id="KW-0547">Nucleotide-binding</keyword>
<feature type="domain" description="Phosphagen kinase N-terminal" evidence="11">
    <location>
        <begin position="37"/>
        <end position="119"/>
    </location>
</feature>
<dbReference type="AlphaFoldDB" id="A0A7M7KB71"/>
<keyword evidence="6 9" id="KW-0067">ATP-binding</keyword>
<dbReference type="EC" id="2.7.3.3" evidence="2"/>
<evidence type="ECO:0000256" key="6">
    <source>
        <dbReference type="ARBA" id="ARBA00022840"/>
    </source>
</evidence>
<dbReference type="FunFam" id="1.10.135.10:FF:000003">
    <property type="entry name" value="Three-domain arginine kinase"/>
    <property type="match status" value="1"/>
</dbReference>
<evidence type="ECO:0000313" key="14">
    <source>
        <dbReference type="Proteomes" id="UP000594260"/>
    </source>
</evidence>
<dbReference type="InterPro" id="IPR014746">
    <property type="entry name" value="Gln_synth/guanido_kin_cat_dom"/>
</dbReference>
<evidence type="ECO:0000259" key="12">
    <source>
        <dbReference type="PROSITE" id="PS51510"/>
    </source>
</evidence>
<dbReference type="SUPFAM" id="SSF55931">
    <property type="entry name" value="Glutamine synthetase/guanido kinase"/>
    <property type="match status" value="1"/>
</dbReference>
<name>A0A7M7KB71_VARDE</name>
<feature type="binding site" evidence="9">
    <location>
        <begin position="337"/>
        <end position="342"/>
    </location>
    <ligand>
        <name>ATP</name>
        <dbReference type="ChEBI" id="CHEBI:30616"/>
    </ligand>
</feature>
<evidence type="ECO:0000256" key="10">
    <source>
        <dbReference type="RuleBase" id="RU000505"/>
    </source>
</evidence>
<sequence>MHVIIQWNNDVPAHVVLILPQTASPAVEVVPAETLKKLEEGFQKLQKSQECKSLLKKHLTREVFDKLKLRKTSMGATLLDVVQSGFANLDSSIGVYAPDTESYTVFKELFDPIIEEYHAGFKPEDHHPATVYGDMEKFVNLDPTGKYVISTRVRCGRSINLFPLNPCMTEDQYKRLESDVSAALNQLEGELKGKYYSLTDMSSSTKEQLINDHYLFKEGDRFLQAANACRYWPNGRGIYLNEGKTFVVWVGEEDHVRIISMQKGGDLKTIYSRLVAAVKTLEKSLSFVHDSRLGWVTFCPTNLGTTIRASVHVRLPKLGANRQQLEDIAAKYHLQVRGTHGEHTESKDGVYDISNKRRLGVTEFQAVMEMQEGVLELIKQEQDLK</sequence>
<dbReference type="Gene3D" id="3.30.590.10">
    <property type="entry name" value="Glutamine synthetase/guanido kinase, catalytic domain"/>
    <property type="match status" value="1"/>
</dbReference>
<dbReference type="InterPro" id="IPR022414">
    <property type="entry name" value="ATP-guanido_PTrfase_cat"/>
</dbReference>
<dbReference type="PROSITE" id="PS51509">
    <property type="entry name" value="PHOSPHAGEN_KINASE_N"/>
    <property type="match status" value="1"/>
</dbReference>
<dbReference type="CDD" id="cd07932">
    <property type="entry name" value="arginine_kinase_like"/>
    <property type="match status" value="1"/>
</dbReference>
<dbReference type="Gene3D" id="1.10.135.10">
    <property type="entry name" value="ATP:guanido phosphotransferase, N-terminal domain"/>
    <property type="match status" value="1"/>
</dbReference>
<dbReference type="InterPro" id="IPR022413">
    <property type="entry name" value="ATP-guanido_PTrfase_N"/>
</dbReference>
<keyword evidence="5 9" id="KW-0418">Kinase</keyword>
<dbReference type="FunFam" id="3.30.590.10:FF:000006">
    <property type="entry name" value="Arginine kinase 1"/>
    <property type="match status" value="1"/>
</dbReference>
<dbReference type="PROSITE" id="PS51510">
    <property type="entry name" value="PHOSPHAGEN_KINASE_C"/>
    <property type="match status" value="1"/>
</dbReference>
<dbReference type="GO" id="GO:0005524">
    <property type="term" value="F:ATP binding"/>
    <property type="evidence" value="ECO:0007669"/>
    <property type="project" value="UniProtKB-UniRule"/>
</dbReference>
<protein>
    <recommendedName>
        <fullName evidence="7">Arginine kinase</fullName>
        <ecNumber evidence="2">2.7.3.3</ecNumber>
    </recommendedName>
</protein>
<dbReference type="SUPFAM" id="SSF48034">
    <property type="entry name" value="Guanido kinase N-terminal domain"/>
    <property type="match status" value="1"/>
</dbReference>
<evidence type="ECO:0000259" key="11">
    <source>
        <dbReference type="PROSITE" id="PS51509"/>
    </source>
</evidence>
<evidence type="ECO:0000256" key="5">
    <source>
        <dbReference type="ARBA" id="ARBA00022777"/>
    </source>
</evidence>
<feature type="binding site" evidence="9">
    <location>
        <begin position="308"/>
        <end position="312"/>
    </location>
    <ligand>
        <name>ATP</name>
        <dbReference type="ChEBI" id="CHEBI:30616"/>
    </ligand>
</feature>
<dbReference type="PROSITE" id="PS00112">
    <property type="entry name" value="PHOSPHAGEN_KINASE"/>
    <property type="match status" value="1"/>
</dbReference>
<dbReference type="OMA" id="FIMSTRI"/>
<dbReference type="PANTHER" id="PTHR11547:SF38">
    <property type="entry name" value="ARGININE KINASE 1-RELATED"/>
    <property type="match status" value="1"/>
</dbReference>
<organism evidence="13 14">
    <name type="scientific">Varroa destructor</name>
    <name type="common">Honeybee mite</name>
    <dbReference type="NCBI Taxonomy" id="109461"/>
    <lineage>
        <taxon>Eukaryota</taxon>
        <taxon>Metazoa</taxon>
        <taxon>Ecdysozoa</taxon>
        <taxon>Arthropoda</taxon>
        <taxon>Chelicerata</taxon>
        <taxon>Arachnida</taxon>
        <taxon>Acari</taxon>
        <taxon>Parasitiformes</taxon>
        <taxon>Mesostigmata</taxon>
        <taxon>Gamasina</taxon>
        <taxon>Dermanyssoidea</taxon>
        <taxon>Varroidae</taxon>
        <taxon>Varroa</taxon>
    </lineage>
</organism>
<evidence type="ECO:0000256" key="2">
    <source>
        <dbReference type="ARBA" id="ARBA00012230"/>
    </source>
</evidence>
<dbReference type="InterPro" id="IPR036802">
    <property type="entry name" value="ATP-guanido_PTrfase_N_sf"/>
</dbReference>
<evidence type="ECO:0000256" key="3">
    <source>
        <dbReference type="ARBA" id="ARBA00022679"/>
    </source>
</evidence>
<feature type="domain" description="Phosphagen kinase C-terminal" evidence="12">
    <location>
        <begin position="147"/>
        <end position="384"/>
    </location>
</feature>
<dbReference type="Pfam" id="PF02807">
    <property type="entry name" value="ATP-gua_PtransN"/>
    <property type="match status" value="1"/>
</dbReference>
<dbReference type="Proteomes" id="UP000594260">
    <property type="component" value="Unplaced"/>
</dbReference>
<dbReference type="GO" id="GO:0004054">
    <property type="term" value="F:arginine kinase activity"/>
    <property type="evidence" value="ECO:0007669"/>
    <property type="project" value="UniProtKB-EC"/>
</dbReference>
<dbReference type="InParanoid" id="A0A7M7KB71"/>
<dbReference type="KEGG" id="vde:111251711"/>
<reference evidence="13" key="1">
    <citation type="submission" date="2021-01" db="UniProtKB">
        <authorList>
            <consortium name="EnsemblMetazoa"/>
        </authorList>
    </citation>
    <scope>IDENTIFICATION</scope>
</reference>
<feature type="binding site" evidence="9">
    <location>
        <position position="257"/>
    </location>
    <ligand>
        <name>ATP</name>
        <dbReference type="ChEBI" id="CHEBI:30616"/>
    </ligand>
</feature>
<dbReference type="GO" id="GO:0004111">
    <property type="term" value="F:creatine kinase activity"/>
    <property type="evidence" value="ECO:0007669"/>
    <property type="project" value="InterPro"/>
</dbReference>
<evidence type="ECO:0000256" key="4">
    <source>
        <dbReference type="ARBA" id="ARBA00022741"/>
    </source>
</evidence>
<dbReference type="RefSeq" id="XP_022664326.1">
    <property type="nucleotide sequence ID" value="XM_022808591.1"/>
</dbReference>
<evidence type="ECO:0000256" key="9">
    <source>
        <dbReference type="PROSITE-ProRule" id="PRU00843"/>
    </source>
</evidence>
<evidence type="ECO:0000256" key="7">
    <source>
        <dbReference type="ARBA" id="ARBA00071302"/>
    </source>
</evidence>
<dbReference type="InterPro" id="IPR022415">
    <property type="entry name" value="ATP-guanido_PTrfase_AS"/>
</dbReference>
<dbReference type="OrthoDB" id="430219at2759"/>
<feature type="binding site" evidence="9">
    <location>
        <begin position="150"/>
        <end position="154"/>
    </location>
    <ligand>
        <name>ATP</name>
        <dbReference type="ChEBI" id="CHEBI:30616"/>
    </ligand>
</feature>
<keyword evidence="3 9" id="KW-0808">Transferase</keyword>
<accession>A0A7M7KB71</accession>
<dbReference type="GO" id="GO:0046314">
    <property type="term" value="P:phosphocreatine biosynthetic process"/>
    <property type="evidence" value="ECO:0007669"/>
    <property type="project" value="InterPro"/>
</dbReference>
<dbReference type="EnsemblMetazoa" id="XM_022808591">
    <property type="protein sequence ID" value="XP_022664326"/>
    <property type="gene ID" value="LOC111251711"/>
</dbReference>
<dbReference type="GeneID" id="111251711"/>